<keyword evidence="4" id="KW-1185">Reference proteome</keyword>
<evidence type="ECO:0000256" key="2">
    <source>
        <dbReference type="SAM" id="MobiDB-lite"/>
    </source>
</evidence>
<organism evidence="3 4">
    <name type="scientific">Dreissena polymorpha</name>
    <name type="common">Zebra mussel</name>
    <name type="synonym">Mytilus polymorpha</name>
    <dbReference type="NCBI Taxonomy" id="45954"/>
    <lineage>
        <taxon>Eukaryota</taxon>
        <taxon>Metazoa</taxon>
        <taxon>Spiralia</taxon>
        <taxon>Lophotrochozoa</taxon>
        <taxon>Mollusca</taxon>
        <taxon>Bivalvia</taxon>
        <taxon>Autobranchia</taxon>
        <taxon>Heteroconchia</taxon>
        <taxon>Euheterodonta</taxon>
        <taxon>Imparidentia</taxon>
        <taxon>Neoheterodontei</taxon>
        <taxon>Myida</taxon>
        <taxon>Dreissenoidea</taxon>
        <taxon>Dreissenidae</taxon>
        <taxon>Dreissena</taxon>
    </lineage>
</organism>
<gene>
    <name evidence="3" type="ORF">DPMN_171458</name>
</gene>
<dbReference type="AlphaFoldDB" id="A0A9D4E161"/>
<reference evidence="3" key="1">
    <citation type="journal article" date="2019" name="bioRxiv">
        <title>The Genome of the Zebra Mussel, Dreissena polymorpha: A Resource for Invasive Species Research.</title>
        <authorList>
            <person name="McCartney M.A."/>
            <person name="Auch B."/>
            <person name="Kono T."/>
            <person name="Mallez S."/>
            <person name="Zhang Y."/>
            <person name="Obille A."/>
            <person name="Becker A."/>
            <person name="Abrahante J.E."/>
            <person name="Garbe J."/>
            <person name="Badalamenti J.P."/>
            <person name="Herman A."/>
            <person name="Mangelson H."/>
            <person name="Liachko I."/>
            <person name="Sullivan S."/>
            <person name="Sone E.D."/>
            <person name="Koren S."/>
            <person name="Silverstein K.A.T."/>
            <person name="Beckman K.B."/>
            <person name="Gohl D.M."/>
        </authorList>
    </citation>
    <scope>NUCLEOTIDE SEQUENCE</scope>
    <source>
        <strain evidence="3">Duluth1</strain>
        <tissue evidence="3">Whole animal</tissue>
    </source>
</reference>
<sequence>MTEIEDQKRVIANLQMELNAVKDENEQLSGEKTSQFSQIQSLQTLKSQNEALAQDLKAMAHKNMELQFRVSKLEADLKEASNTKDQAELIDNLKTKLAKLHKERSIATEKEEYYQKNIGDLKYEVEKLREKLHSAEVTKDRVLDEYHRLNAELQHMKKNQSADSQNKNFKDFVKLKREVVNLKEENSELKQLHKAVFTTGSNTHLPMLRFEHDVPVVKSSASKTSTKSKKSVSVTSQ</sequence>
<dbReference type="EMBL" id="JAIWYP010000009">
    <property type="protein sequence ID" value="KAH3770175.1"/>
    <property type="molecule type" value="Genomic_DNA"/>
</dbReference>
<comment type="caution">
    <text evidence="3">The sequence shown here is derived from an EMBL/GenBank/DDBJ whole genome shotgun (WGS) entry which is preliminary data.</text>
</comment>
<accession>A0A9D4E161</accession>
<dbReference type="Proteomes" id="UP000828390">
    <property type="component" value="Unassembled WGS sequence"/>
</dbReference>
<keyword evidence="1" id="KW-0175">Coiled coil</keyword>
<evidence type="ECO:0000256" key="1">
    <source>
        <dbReference type="SAM" id="Coils"/>
    </source>
</evidence>
<name>A0A9D4E161_DREPO</name>
<protein>
    <submittedName>
        <fullName evidence="3">Uncharacterized protein</fullName>
    </submittedName>
</protein>
<proteinExistence type="predicted"/>
<feature type="coiled-coil region" evidence="1">
    <location>
        <begin position="4"/>
        <end position="195"/>
    </location>
</feature>
<evidence type="ECO:0000313" key="3">
    <source>
        <dbReference type="EMBL" id="KAH3770175.1"/>
    </source>
</evidence>
<feature type="region of interest" description="Disordered" evidence="2">
    <location>
        <begin position="216"/>
        <end position="237"/>
    </location>
</feature>
<reference evidence="3" key="2">
    <citation type="submission" date="2020-11" db="EMBL/GenBank/DDBJ databases">
        <authorList>
            <person name="McCartney M.A."/>
            <person name="Auch B."/>
            <person name="Kono T."/>
            <person name="Mallez S."/>
            <person name="Becker A."/>
            <person name="Gohl D.M."/>
            <person name="Silverstein K.A.T."/>
            <person name="Koren S."/>
            <person name="Bechman K.B."/>
            <person name="Herman A."/>
            <person name="Abrahante J.E."/>
            <person name="Garbe J."/>
        </authorList>
    </citation>
    <scope>NUCLEOTIDE SEQUENCE</scope>
    <source>
        <strain evidence="3">Duluth1</strain>
        <tissue evidence="3">Whole animal</tissue>
    </source>
</reference>
<evidence type="ECO:0000313" key="4">
    <source>
        <dbReference type="Proteomes" id="UP000828390"/>
    </source>
</evidence>